<keyword evidence="2" id="KW-0694">RNA-binding</keyword>
<reference evidence="5 6" key="1">
    <citation type="journal article" date="2006" name="Proc. Natl. Acad. Sci. U.S.A.">
        <title>Genomic analysis of the uncultivated marine crenarchaeote Cenarchaeum symbiosum.</title>
        <authorList>
            <person name="Hallam S.J."/>
            <person name="Konstantinidis K.T."/>
            <person name="Putnam N."/>
            <person name="Schleper C."/>
            <person name="Watanabe Y."/>
            <person name="Sugahara J."/>
            <person name="Preston C."/>
            <person name="de la Torre J."/>
            <person name="Richardson P.M."/>
            <person name="DeLong E.F."/>
        </authorList>
    </citation>
    <scope>NUCLEOTIDE SEQUENCE [LARGE SCALE GENOMIC DNA]</scope>
    <source>
        <strain evidence="6">A</strain>
    </source>
</reference>
<dbReference type="STRING" id="414004.CENSYa_1202"/>
<evidence type="ECO:0000313" key="5">
    <source>
        <dbReference type="EMBL" id="ABK77826.1"/>
    </source>
</evidence>
<dbReference type="EnsemblBacteria" id="ABK77826">
    <property type="protein sequence ID" value="ABK77826"/>
    <property type="gene ID" value="CENSYa_1202"/>
</dbReference>
<keyword evidence="6" id="KW-1185">Reference proteome</keyword>
<dbReference type="Proteomes" id="UP000000758">
    <property type="component" value="Chromosome"/>
</dbReference>
<dbReference type="KEGG" id="csy:CENSYa_1202"/>
<organism evidence="5 6">
    <name type="scientific">Cenarchaeum symbiosum (strain A)</name>
    <dbReference type="NCBI Taxonomy" id="414004"/>
    <lineage>
        <taxon>Archaea</taxon>
        <taxon>Nitrososphaerota</taxon>
        <taxon>Candidatus Cenarchaeales</taxon>
        <taxon>Candidatus Cenarchaeaceae</taxon>
        <taxon>Candidatus Cenarchaeum</taxon>
    </lineage>
</organism>
<comment type="similarity">
    <text evidence="1">In the N-terminal section; belongs to the PINc/VapC protein family.</text>
</comment>
<dbReference type="NCBIfam" id="NF010335">
    <property type="entry name" value="PRK13764.1"/>
    <property type="match status" value="1"/>
</dbReference>
<protein>
    <submittedName>
        <fullName evidence="5">ATPase (PilT family)</fullName>
    </submittedName>
</protein>
<evidence type="ECO:0000259" key="4">
    <source>
        <dbReference type="SMART" id="SM00670"/>
    </source>
</evidence>
<accession>A0RWV9</accession>
<dbReference type="Pfam" id="PF01850">
    <property type="entry name" value="PIN"/>
    <property type="match status" value="1"/>
</dbReference>
<evidence type="ECO:0000256" key="1">
    <source>
        <dbReference type="ARBA" id="ARBA00046345"/>
    </source>
</evidence>
<feature type="domain" description="AAA+ ATPase" evidence="3">
    <location>
        <begin position="267"/>
        <end position="402"/>
    </location>
</feature>
<dbReference type="InterPro" id="IPR052041">
    <property type="entry name" value="Nucleic_acid_metab_PIN/TRAM"/>
</dbReference>
<proteinExistence type="inferred from homology"/>
<gene>
    <name evidence="5" type="ordered locus">CENSYa_1202</name>
</gene>
<dbReference type="PANTHER" id="PTHR11603">
    <property type="entry name" value="AAA FAMILY ATPASE"/>
    <property type="match status" value="1"/>
</dbReference>
<dbReference type="AlphaFoldDB" id="A0RWV9"/>
<evidence type="ECO:0000313" key="6">
    <source>
        <dbReference type="Proteomes" id="UP000000758"/>
    </source>
</evidence>
<dbReference type="HOGENOM" id="CLU_023387_0_0_2"/>
<dbReference type="Gene3D" id="3.40.50.300">
    <property type="entry name" value="P-loop containing nucleotide triphosphate hydrolases"/>
    <property type="match status" value="1"/>
</dbReference>
<dbReference type="InterPro" id="IPR029060">
    <property type="entry name" value="PIN-like_dom_sf"/>
</dbReference>
<dbReference type="Gene3D" id="3.40.50.1010">
    <property type="entry name" value="5'-nuclease"/>
    <property type="match status" value="1"/>
</dbReference>
<dbReference type="SUPFAM" id="SSF52540">
    <property type="entry name" value="P-loop containing nucleoside triphosphate hydrolases"/>
    <property type="match status" value="1"/>
</dbReference>
<sequence length="611" mass="67360">MNKNGPYTARWLKVVLDTSVLINGGIARMIESGSLVADEIIIPEAVVDELQSQAAQRQERGFSGLEEIRRIKDAAGSKEVPVKFDGTRPTADDISLSDRGRIDAMIKDVARQNGATLYTADRLQSLVADAEGIPIKLVQDREEKMPEFLKYFDPVTMSVHLKEGSLPRAKRGKPGAFGLEEIGTTVLTRDYLHDAASEILDIAEFEGSGTEISKPGAEVVQYKDYRIAITSPPFSEGYEITIVHPIVRLTLDDYDVSEKLMARFAEQAEGILISGPPGSGKSTLASGLGNFYHQKGRVVKTFESPRDLQVDSGVTQYTRLDGSFENSADVLLLVRPDYTIFDEVRRREDFQTFADLRLTGVGMVGVVHANAPLDAIQRFIGKIELGIIPSVLDTVVFVKSGRIEAVYRLELKVKVPSGMVEHDLARPVIEIRRFEDDSLEYEIYTFGEENVMVPVSAEVPQSGVRKLARERLLEVFKRFDPRAEVEILTDDSAKVRVVGHTIASIIGRGGSKINDLEKTLGIHIDVAEKEAESSSGGDLPFSFAESRSSMMLNVDRSYAGRHADVMANGEQIASSRIGHRGQIRLPKRSESAKKLARAVSSKGEIRVVVRD</sequence>
<dbReference type="GO" id="GO:0003723">
    <property type="term" value="F:RNA binding"/>
    <property type="evidence" value="ECO:0007669"/>
    <property type="project" value="UniProtKB-UniRule"/>
</dbReference>
<dbReference type="InterPro" id="IPR003593">
    <property type="entry name" value="AAA+_ATPase"/>
</dbReference>
<evidence type="ECO:0000256" key="2">
    <source>
        <dbReference type="PROSITE-ProRule" id="PRU00117"/>
    </source>
</evidence>
<feature type="domain" description="PIN" evidence="4">
    <location>
        <begin position="12"/>
        <end position="126"/>
    </location>
</feature>
<dbReference type="Pfam" id="PF00013">
    <property type="entry name" value="KH_1"/>
    <property type="match status" value="1"/>
</dbReference>
<dbReference type="InterPro" id="IPR004088">
    <property type="entry name" value="KH_dom_type_1"/>
</dbReference>
<dbReference type="EMBL" id="DP000238">
    <property type="protein sequence ID" value="ABK77826.1"/>
    <property type="molecule type" value="Genomic_DNA"/>
</dbReference>
<dbReference type="InterPro" id="IPR001482">
    <property type="entry name" value="T2SS/T4SS_dom"/>
</dbReference>
<dbReference type="InterPro" id="IPR027417">
    <property type="entry name" value="P-loop_NTPase"/>
</dbReference>
<dbReference type="CDD" id="cd09878">
    <property type="entry name" value="PIN_VapC_VirB11L-ATPase-like"/>
    <property type="match status" value="1"/>
</dbReference>
<evidence type="ECO:0000259" key="3">
    <source>
        <dbReference type="SMART" id="SM00382"/>
    </source>
</evidence>
<dbReference type="InterPro" id="IPR036612">
    <property type="entry name" value="KH_dom_type_1_sf"/>
</dbReference>
<dbReference type="InterPro" id="IPR002716">
    <property type="entry name" value="PIN_dom"/>
</dbReference>
<dbReference type="PATRIC" id="fig|414004.10.peg.1094"/>
<dbReference type="Gene3D" id="3.30.1370.10">
    <property type="entry name" value="K Homology domain, type 1"/>
    <property type="match status" value="1"/>
</dbReference>
<name>A0RWV9_CENSY</name>
<dbReference type="PROSITE" id="PS50084">
    <property type="entry name" value="KH_TYPE_1"/>
    <property type="match status" value="1"/>
</dbReference>
<dbReference type="SUPFAM" id="SSF88723">
    <property type="entry name" value="PIN domain-like"/>
    <property type="match status" value="1"/>
</dbReference>
<dbReference type="SMART" id="SM00670">
    <property type="entry name" value="PINc"/>
    <property type="match status" value="1"/>
</dbReference>
<dbReference type="Pfam" id="PF00437">
    <property type="entry name" value="T2SSE"/>
    <property type="match status" value="1"/>
</dbReference>
<dbReference type="PANTHER" id="PTHR11603:SF147">
    <property type="entry name" value="MEMBRANE PROTEIN"/>
    <property type="match status" value="1"/>
</dbReference>
<dbReference type="SMART" id="SM00382">
    <property type="entry name" value="AAA"/>
    <property type="match status" value="1"/>
</dbReference>